<feature type="transmembrane region" description="Helical" evidence="11">
    <location>
        <begin position="75"/>
        <end position="96"/>
    </location>
</feature>
<dbReference type="GO" id="GO:0032934">
    <property type="term" value="F:sterol binding"/>
    <property type="evidence" value="ECO:0007669"/>
    <property type="project" value="InterPro"/>
</dbReference>
<accession>A0A9W9ZYW5</accession>
<evidence type="ECO:0000256" key="9">
    <source>
        <dbReference type="PROSITE-ProRule" id="PRU00221"/>
    </source>
</evidence>
<feature type="compositionally biased region" description="Polar residues" evidence="10">
    <location>
        <begin position="443"/>
        <end position="452"/>
    </location>
</feature>
<feature type="repeat" description="WD" evidence="9">
    <location>
        <begin position="525"/>
        <end position="567"/>
    </location>
</feature>
<evidence type="ECO:0000256" key="4">
    <source>
        <dbReference type="ARBA" id="ARBA00022737"/>
    </source>
</evidence>
<evidence type="ECO:0000256" key="8">
    <source>
        <dbReference type="ARBA" id="ARBA00023180"/>
    </source>
</evidence>
<evidence type="ECO:0000256" key="10">
    <source>
        <dbReference type="SAM" id="MobiDB-lite"/>
    </source>
</evidence>
<feature type="region of interest" description="Disordered" evidence="10">
    <location>
        <begin position="51"/>
        <end position="70"/>
    </location>
</feature>
<keyword evidence="14" id="KW-1185">Reference proteome</keyword>
<dbReference type="InterPro" id="IPR057042">
    <property type="entry name" value="Beta-prop_SCAP"/>
</dbReference>
<dbReference type="PROSITE" id="PS50294">
    <property type="entry name" value="WD_REPEATS_REGION"/>
    <property type="match status" value="1"/>
</dbReference>
<dbReference type="InterPro" id="IPR015943">
    <property type="entry name" value="WD40/YVTN_repeat-like_dom_sf"/>
</dbReference>
<dbReference type="AlphaFoldDB" id="A0A9W9ZYW5"/>
<evidence type="ECO:0000256" key="2">
    <source>
        <dbReference type="ARBA" id="ARBA00022574"/>
    </source>
</evidence>
<dbReference type="GO" id="GO:0045540">
    <property type="term" value="P:regulation of cholesterol biosynthetic process"/>
    <property type="evidence" value="ECO:0007669"/>
    <property type="project" value="TreeGrafter"/>
</dbReference>
<feature type="region of interest" description="Disordered" evidence="10">
    <location>
        <begin position="185"/>
        <end position="276"/>
    </location>
</feature>
<evidence type="ECO:0000259" key="12">
    <source>
        <dbReference type="Pfam" id="PF24017"/>
    </source>
</evidence>
<sequence>MVIYVTVLPPVHLGINIDTDIFAADIPQDGDQTIAGSQGFSSADGTVKLEHSLGSGQETPSGSPAGDKDTRDPKYYHNALSCVVLGVVVMIVLFFVCKFLNDLQVSPRSGRGRKGKGHQCDVLVESVPISLKGHTQNVEHLKCTVSSIISVCLSGQICVWDMATGDCLRVISRKSPIHSEVVPLKRKTKKSKLKHRRSVDADSGYTTQRYLDNLPAPTAHPTAQLSPRLASDSEYTSPQHFSADENGTEAVNGGENLKDNNEVVNHDCSFNESGGSPKSAGYDFSKYTNGVDIPTWSPRVSSRGSFTSSWSSADGEDPGWLSSSEGSGDEQAYVQTDSFHDDRSPGASVWCVDCKDDLLVTGCSDGAIEIWSVVTSAQVCVLRDSHIGVTKLSFLSGSPQIVVARLDGTLEFLNLGAPCRPSLNAPLQESSPIKRSSPRITRKTNSQSNTVPGATHSKESTPISVNGSHAYTSPESPLCRISHKLRAHHQPICVLGVMEGRVITGSHDRTLKVFRTDECVCVYTLHGHADSITALTVDKTNNRQVVSGAANGGVRVWDVVSGECLQHLRGHVKSVTAVTCTAEHLLSVSLESVLCIWDRARGECVHRLKQFPDLCSNVAMLSRTLFITGGQGHISVWDVLTGRRVENGSAGKR</sequence>
<keyword evidence="3 11" id="KW-0812">Transmembrane</keyword>
<dbReference type="Pfam" id="PF00400">
    <property type="entry name" value="WD40"/>
    <property type="match status" value="1"/>
</dbReference>
<dbReference type="InterPro" id="IPR019775">
    <property type="entry name" value="WD40_repeat_CS"/>
</dbReference>
<keyword evidence="5" id="KW-0256">Endoplasmic reticulum</keyword>
<dbReference type="SMART" id="SM00320">
    <property type="entry name" value="WD40"/>
    <property type="match status" value="7"/>
</dbReference>
<proteinExistence type="predicted"/>
<evidence type="ECO:0000256" key="1">
    <source>
        <dbReference type="ARBA" id="ARBA00004477"/>
    </source>
</evidence>
<dbReference type="Proteomes" id="UP001163046">
    <property type="component" value="Unassembled WGS sequence"/>
</dbReference>
<feature type="region of interest" description="Disordered" evidence="10">
    <location>
        <begin position="425"/>
        <end position="465"/>
    </location>
</feature>
<protein>
    <recommendedName>
        <fullName evidence="12">SCAP beta-propeller domain-containing protein</fullName>
    </recommendedName>
</protein>
<dbReference type="Gene3D" id="2.130.10.10">
    <property type="entry name" value="YVTN repeat-like/Quinoprotein amine dehydrogenase"/>
    <property type="match status" value="3"/>
</dbReference>
<dbReference type="Pfam" id="PF24017">
    <property type="entry name" value="Beta-prop_SCAP"/>
    <property type="match status" value="1"/>
</dbReference>
<dbReference type="GO" id="GO:0005789">
    <property type="term" value="C:endoplasmic reticulum membrane"/>
    <property type="evidence" value="ECO:0007669"/>
    <property type="project" value="UniProtKB-SubCell"/>
</dbReference>
<feature type="compositionally biased region" description="Polar residues" evidence="10">
    <location>
        <begin position="425"/>
        <end position="434"/>
    </location>
</feature>
<comment type="caution">
    <text evidence="13">The sequence shown here is derived from an EMBL/GenBank/DDBJ whole genome shotgun (WGS) entry which is preliminary data.</text>
</comment>
<dbReference type="SUPFAM" id="SSF50978">
    <property type="entry name" value="WD40 repeat-like"/>
    <property type="match status" value="1"/>
</dbReference>
<evidence type="ECO:0000256" key="6">
    <source>
        <dbReference type="ARBA" id="ARBA00022989"/>
    </source>
</evidence>
<dbReference type="EMBL" id="MU825421">
    <property type="protein sequence ID" value="KAJ7390035.1"/>
    <property type="molecule type" value="Genomic_DNA"/>
</dbReference>
<dbReference type="PANTHER" id="PTHR46378:SF1">
    <property type="entry name" value="STEROL REGULATORY ELEMENT-BINDING PROTEIN CLEAVAGE-ACTIVATING PROTEIN"/>
    <property type="match status" value="1"/>
</dbReference>
<name>A0A9W9ZYW5_9CNID</name>
<evidence type="ECO:0000256" key="3">
    <source>
        <dbReference type="ARBA" id="ARBA00022692"/>
    </source>
</evidence>
<keyword evidence="8" id="KW-0325">Glycoprotein</keyword>
<dbReference type="PROSITE" id="PS50082">
    <property type="entry name" value="WD_REPEATS_2"/>
    <property type="match status" value="1"/>
</dbReference>
<evidence type="ECO:0000256" key="5">
    <source>
        <dbReference type="ARBA" id="ARBA00022824"/>
    </source>
</evidence>
<dbReference type="InterPro" id="IPR001680">
    <property type="entry name" value="WD40_rpt"/>
</dbReference>
<feature type="compositionally biased region" description="Basic residues" evidence="10">
    <location>
        <begin position="185"/>
        <end position="197"/>
    </location>
</feature>
<keyword evidence="6 11" id="KW-1133">Transmembrane helix</keyword>
<dbReference type="InterPro" id="IPR036322">
    <property type="entry name" value="WD40_repeat_dom_sf"/>
</dbReference>
<keyword evidence="2 9" id="KW-0853">WD repeat</keyword>
<dbReference type="OrthoDB" id="361494at2759"/>
<organism evidence="13 14">
    <name type="scientific">Desmophyllum pertusum</name>
    <dbReference type="NCBI Taxonomy" id="174260"/>
    <lineage>
        <taxon>Eukaryota</taxon>
        <taxon>Metazoa</taxon>
        <taxon>Cnidaria</taxon>
        <taxon>Anthozoa</taxon>
        <taxon>Hexacorallia</taxon>
        <taxon>Scleractinia</taxon>
        <taxon>Caryophylliina</taxon>
        <taxon>Caryophylliidae</taxon>
        <taxon>Desmophyllum</taxon>
    </lineage>
</organism>
<feature type="compositionally biased region" description="Basic and acidic residues" evidence="10">
    <location>
        <begin position="256"/>
        <end position="265"/>
    </location>
</feature>
<comment type="subcellular location">
    <subcellularLocation>
        <location evidence="1">Endoplasmic reticulum membrane</location>
        <topology evidence="1">Multi-pass membrane protein</topology>
    </subcellularLocation>
</comment>
<feature type="region of interest" description="Disordered" evidence="10">
    <location>
        <begin position="298"/>
        <end position="328"/>
    </location>
</feature>
<keyword evidence="7 11" id="KW-0472">Membrane</keyword>
<dbReference type="GO" id="GO:0032936">
    <property type="term" value="C:SREBP-SCAP complex"/>
    <property type="evidence" value="ECO:0007669"/>
    <property type="project" value="TreeGrafter"/>
</dbReference>
<evidence type="ECO:0000313" key="14">
    <source>
        <dbReference type="Proteomes" id="UP001163046"/>
    </source>
</evidence>
<dbReference type="GO" id="GO:0032933">
    <property type="term" value="P:SREBP signaling pathway"/>
    <property type="evidence" value="ECO:0007669"/>
    <property type="project" value="InterPro"/>
</dbReference>
<feature type="domain" description="SCAP beta-propeller" evidence="12">
    <location>
        <begin position="460"/>
        <end position="642"/>
    </location>
</feature>
<dbReference type="PROSITE" id="PS00678">
    <property type="entry name" value="WD_REPEATS_1"/>
    <property type="match status" value="1"/>
</dbReference>
<keyword evidence="4" id="KW-0677">Repeat</keyword>
<gene>
    <name evidence="13" type="ORF">OS493_027560</name>
</gene>
<evidence type="ECO:0000256" key="11">
    <source>
        <dbReference type="SAM" id="Phobius"/>
    </source>
</evidence>
<dbReference type="GO" id="GO:0000139">
    <property type="term" value="C:Golgi membrane"/>
    <property type="evidence" value="ECO:0007669"/>
    <property type="project" value="InterPro"/>
</dbReference>
<evidence type="ECO:0000256" key="7">
    <source>
        <dbReference type="ARBA" id="ARBA00023136"/>
    </source>
</evidence>
<reference evidence="13" key="1">
    <citation type="submission" date="2023-01" db="EMBL/GenBank/DDBJ databases">
        <title>Genome assembly of the deep-sea coral Lophelia pertusa.</title>
        <authorList>
            <person name="Herrera S."/>
            <person name="Cordes E."/>
        </authorList>
    </citation>
    <scope>NUCLEOTIDE SEQUENCE</scope>
    <source>
        <strain evidence="13">USNM1676648</strain>
        <tissue evidence="13">Polyp</tissue>
    </source>
</reference>
<dbReference type="PANTHER" id="PTHR46378">
    <property type="entry name" value="STEROL REGULATORY ELEMENT-BINDING PROTEIN CLEAVAGE-ACTIVATING PROTEIN"/>
    <property type="match status" value="1"/>
</dbReference>
<dbReference type="InterPro" id="IPR030225">
    <property type="entry name" value="SCAP"/>
</dbReference>
<evidence type="ECO:0000313" key="13">
    <source>
        <dbReference type="EMBL" id="KAJ7390035.1"/>
    </source>
</evidence>
<feature type="compositionally biased region" description="Low complexity" evidence="10">
    <location>
        <begin position="298"/>
        <end position="312"/>
    </location>
</feature>